<sequence>MSAYDMSAYDIRKKWVASRLMEVHLLHEGNNWLQISRKRIISRQLQLSIKAGVVGLTLTAASTVIFTEQSWTPGDLIQAKDRAHRIGQILCNGHGTCIPICAIAFLFKWPKLQQQYPRAIYVGCLIILSLEAILEEMARATRLLGVELSIVQANILSLSAARLLGDRLLH</sequence>
<keyword evidence="8" id="KW-1185">Reference proteome</keyword>
<dbReference type="GO" id="GO:0016787">
    <property type="term" value="F:hydrolase activity"/>
    <property type="evidence" value="ECO:0007669"/>
    <property type="project" value="UniProtKB-KW"/>
</dbReference>
<dbReference type="AlphaFoldDB" id="A0A445DUV4"/>
<dbReference type="GO" id="GO:0031297">
    <property type="term" value="P:replication fork processing"/>
    <property type="evidence" value="ECO:0007669"/>
    <property type="project" value="TreeGrafter"/>
</dbReference>
<name>A0A445DUV4_ARAHY</name>
<dbReference type="GO" id="GO:0004386">
    <property type="term" value="F:helicase activity"/>
    <property type="evidence" value="ECO:0007669"/>
    <property type="project" value="UniProtKB-KW"/>
</dbReference>
<keyword evidence="2" id="KW-0378">Hydrolase</keyword>
<evidence type="ECO:0000256" key="1">
    <source>
        <dbReference type="ARBA" id="ARBA00022741"/>
    </source>
</evidence>
<dbReference type="EMBL" id="SDMP01000003">
    <property type="protein sequence ID" value="RYR66982.1"/>
    <property type="molecule type" value="Genomic_DNA"/>
</dbReference>
<keyword evidence="5" id="KW-0472">Membrane</keyword>
<keyword evidence="3" id="KW-0347">Helicase</keyword>
<evidence type="ECO:0000256" key="4">
    <source>
        <dbReference type="ARBA" id="ARBA00022840"/>
    </source>
</evidence>
<evidence type="ECO:0000259" key="6">
    <source>
        <dbReference type="Pfam" id="PF00271"/>
    </source>
</evidence>
<accession>A0A445DUV4</accession>
<dbReference type="InterPro" id="IPR027417">
    <property type="entry name" value="P-loop_NTPase"/>
</dbReference>
<dbReference type="CDD" id="cd18793">
    <property type="entry name" value="SF2_C_SNF"/>
    <property type="match status" value="1"/>
</dbReference>
<dbReference type="GO" id="GO:0004520">
    <property type="term" value="F:DNA endonuclease activity"/>
    <property type="evidence" value="ECO:0007669"/>
    <property type="project" value="TreeGrafter"/>
</dbReference>
<evidence type="ECO:0000256" key="5">
    <source>
        <dbReference type="SAM" id="Phobius"/>
    </source>
</evidence>
<dbReference type="STRING" id="3818.A0A445DUV4"/>
<dbReference type="SUPFAM" id="SSF52540">
    <property type="entry name" value="P-loop containing nucleoside triphosphate hydrolases"/>
    <property type="match status" value="1"/>
</dbReference>
<keyword evidence="4" id="KW-0067">ATP-binding</keyword>
<organism evidence="7 8">
    <name type="scientific">Arachis hypogaea</name>
    <name type="common">Peanut</name>
    <dbReference type="NCBI Taxonomy" id="3818"/>
    <lineage>
        <taxon>Eukaryota</taxon>
        <taxon>Viridiplantae</taxon>
        <taxon>Streptophyta</taxon>
        <taxon>Embryophyta</taxon>
        <taxon>Tracheophyta</taxon>
        <taxon>Spermatophyta</taxon>
        <taxon>Magnoliopsida</taxon>
        <taxon>eudicotyledons</taxon>
        <taxon>Gunneridae</taxon>
        <taxon>Pentapetalae</taxon>
        <taxon>rosids</taxon>
        <taxon>fabids</taxon>
        <taxon>Fabales</taxon>
        <taxon>Fabaceae</taxon>
        <taxon>Papilionoideae</taxon>
        <taxon>50 kb inversion clade</taxon>
        <taxon>dalbergioids sensu lato</taxon>
        <taxon>Dalbergieae</taxon>
        <taxon>Pterocarpus clade</taxon>
        <taxon>Arachis</taxon>
    </lineage>
</organism>
<keyword evidence="5" id="KW-1133">Transmembrane helix</keyword>
<dbReference type="Gene3D" id="3.40.50.300">
    <property type="entry name" value="P-loop containing nucleotide triphosphate hydrolases"/>
    <property type="match status" value="1"/>
</dbReference>
<feature type="transmembrane region" description="Helical" evidence="5">
    <location>
        <begin position="47"/>
        <end position="66"/>
    </location>
</feature>
<keyword evidence="1" id="KW-0547">Nucleotide-binding</keyword>
<dbReference type="Pfam" id="PF00271">
    <property type="entry name" value="Helicase_C"/>
    <property type="match status" value="1"/>
</dbReference>
<dbReference type="GO" id="GO:0006488">
    <property type="term" value="P:dolichol-linked oligosaccharide biosynthetic process"/>
    <property type="evidence" value="ECO:0007669"/>
    <property type="project" value="InterPro"/>
</dbReference>
<proteinExistence type="predicted"/>
<keyword evidence="5" id="KW-0812">Transmembrane</keyword>
<evidence type="ECO:0000256" key="3">
    <source>
        <dbReference type="ARBA" id="ARBA00022806"/>
    </source>
</evidence>
<dbReference type="PANTHER" id="PTHR45766:SF3">
    <property type="entry name" value="DNA ANNEALING HELICASE AND ENDONUCLEASE ZRANB3"/>
    <property type="match status" value="1"/>
</dbReference>
<dbReference type="GO" id="GO:0043596">
    <property type="term" value="C:nuclear replication fork"/>
    <property type="evidence" value="ECO:0007669"/>
    <property type="project" value="TreeGrafter"/>
</dbReference>
<comment type="caution">
    <text evidence="7">The sequence shown here is derived from an EMBL/GenBank/DDBJ whole genome shotgun (WGS) entry which is preliminary data.</text>
</comment>
<gene>
    <name evidence="7" type="ORF">Ahy_A03g013193</name>
</gene>
<feature type="transmembrane region" description="Helical" evidence="5">
    <location>
        <begin position="86"/>
        <end position="107"/>
    </location>
</feature>
<evidence type="ECO:0000256" key="2">
    <source>
        <dbReference type="ARBA" id="ARBA00022801"/>
    </source>
</evidence>
<dbReference type="InterPro" id="IPR049730">
    <property type="entry name" value="SNF2/RAD54-like_C"/>
</dbReference>
<evidence type="ECO:0000313" key="7">
    <source>
        <dbReference type="EMBL" id="RYR66982.1"/>
    </source>
</evidence>
<evidence type="ECO:0000313" key="8">
    <source>
        <dbReference type="Proteomes" id="UP000289738"/>
    </source>
</evidence>
<dbReference type="InterPro" id="IPR001650">
    <property type="entry name" value="Helicase_C-like"/>
</dbReference>
<dbReference type="GO" id="GO:0006281">
    <property type="term" value="P:DNA repair"/>
    <property type="evidence" value="ECO:0007669"/>
    <property type="project" value="TreeGrafter"/>
</dbReference>
<feature type="domain" description="Helicase C-terminal" evidence="6">
    <location>
        <begin position="47"/>
        <end position="87"/>
    </location>
</feature>
<dbReference type="GO" id="GO:0005524">
    <property type="term" value="F:ATP binding"/>
    <property type="evidence" value="ECO:0007669"/>
    <property type="project" value="UniProtKB-KW"/>
</dbReference>
<dbReference type="PANTHER" id="PTHR45766">
    <property type="entry name" value="DNA ANNEALING HELICASE AND ENDONUCLEASE ZRANB3 FAMILY MEMBER"/>
    <property type="match status" value="1"/>
</dbReference>
<protein>
    <recommendedName>
        <fullName evidence="6">Helicase C-terminal domain-containing protein</fullName>
    </recommendedName>
</protein>
<reference evidence="7 8" key="1">
    <citation type="submission" date="2019-01" db="EMBL/GenBank/DDBJ databases">
        <title>Sequencing of cultivated peanut Arachis hypogaea provides insights into genome evolution and oil improvement.</title>
        <authorList>
            <person name="Chen X."/>
        </authorList>
    </citation>
    <scope>NUCLEOTIDE SEQUENCE [LARGE SCALE GENOMIC DNA]</scope>
    <source>
        <strain evidence="8">cv. Fuhuasheng</strain>
        <tissue evidence="7">Leaves</tissue>
    </source>
</reference>
<dbReference type="Proteomes" id="UP000289738">
    <property type="component" value="Chromosome A03"/>
</dbReference>